<comment type="pathway">
    <text evidence="3">Cofactor biosynthesis; tetrahydrofolate biosynthesis; 7,8-dihydrofolate from 2-amino-4-hydroxy-6-hydroxymethyl-7,8-dihydropteridine diphosphate and 4-aminobenzoate: step 1/2.</text>
</comment>
<evidence type="ECO:0000256" key="2">
    <source>
        <dbReference type="ARBA" id="ARBA00001946"/>
    </source>
</evidence>
<protein>
    <recommendedName>
        <fullName evidence="5">dihydropteroate synthase</fullName>
        <ecNumber evidence="5">2.5.1.15</ecNumber>
    </recommendedName>
</protein>
<evidence type="ECO:0000313" key="12">
    <source>
        <dbReference type="Proteomes" id="UP000526734"/>
    </source>
</evidence>
<evidence type="ECO:0000256" key="7">
    <source>
        <dbReference type="ARBA" id="ARBA00022723"/>
    </source>
</evidence>
<evidence type="ECO:0000256" key="8">
    <source>
        <dbReference type="ARBA" id="ARBA00022842"/>
    </source>
</evidence>
<reference evidence="11 12" key="1">
    <citation type="submission" date="2020-08" db="EMBL/GenBank/DDBJ databases">
        <title>Amycolatopsis sp. nov. DR6-1 isolated from Dendrobium heterocarpum.</title>
        <authorList>
            <person name="Tedsree N."/>
            <person name="Kuncharoen N."/>
            <person name="Likhitwitayawuid K."/>
            <person name="Tanasupawat S."/>
        </authorList>
    </citation>
    <scope>NUCLEOTIDE SEQUENCE [LARGE SCALE GENOMIC DNA]</scope>
    <source>
        <strain evidence="11 12">DR6-1</strain>
    </source>
</reference>
<dbReference type="GO" id="GO:0046872">
    <property type="term" value="F:metal ion binding"/>
    <property type="evidence" value="ECO:0007669"/>
    <property type="project" value="UniProtKB-KW"/>
</dbReference>
<evidence type="ECO:0000259" key="10">
    <source>
        <dbReference type="PROSITE" id="PS50972"/>
    </source>
</evidence>
<accession>A0A7W3ZBU9</accession>
<gene>
    <name evidence="11" type="primary">folP</name>
    <name evidence="11" type="ORF">H4281_21115</name>
</gene>
<evidence type="ECO:0000256" key="3">
    <source>
        <dbReference type="ARBA" id="ARBA00004763"/>
    </source>
</evidence>
<comment type="caution">
    <text evidence="11">The sequence shown here is derived from an EMBL/GenBank/DDBJ whole genome shotgun (WGS) entry which is preliminary data.</text>
</comment>
<dbReference type="PANTHER" id="PTHR20941:SF1">
    <property type="entry name" value="FOLIC ACID SYNTHESIS PROTEIN FOL1"/>
    <property type="match status" value="1"/>
</dbReference>
<evidence type="ECO:0000256" key="4">
    <source>
        <dbReference type="ARBA" id="ARBA00009503"/>
    </source>
</evidence>
<evidence type="ECO:0000313" key="11">
    <source>
        <dbReference type="EMBL" id="MBB1155655.1"/>
    </source>
</evidence>
<dbReference type="GO" id="GO:0046654">
    <property type="term" value="P:tetrahydrofolate biosynthetic process"/>
    <property type="evidence" value="ECO:0007669"/>
    <property type="project" value="TreeGrafter"/>
</dbReference>
<feature type="domain" description="Pterin-binding" evidence="10">
    <location>
        <begin position="15"/>
        <end position="270"/>
    </location>
</feature>
<keyword evidence="12" id="KW-1185">Reference proteome</keyword>
<dbReference type="PROSITE" id="PS50972">
    <property type="entry name" value="PTERIN_BINDING"/>
    <property type="match status" value="1"/>
</dbReference>
<dbReference type="RefSeq" id="WP_182892676.1">
    <property type="nucleotide sequence ID" value="NZ_JACGZW010000007.1"/>
</dbReference>
<evidence type="ECO:0000256" key="1">
    <source>
        <dbReference type="ARBA" id="ARBA00000012"/>
    </source>
</evidence>
<dbReference type="Gene3D" id="3.20.20.20">
    <property type="entry name" value="Dihydropteroate synthase-like"/>
    <property type="match status" value="1"/>
</dbReference>
<comment type="cofactor">
    <cofactor evidence="2">
        <name>Mg(2+)</name>
        <dbReference type="ChEBI" id="CHEBI:18420"/>
    </cofactor>
</comment>
<comment type="similarity">
    <text evidence="4">Belongs to the DHPS family.</text>
</comment>
<keyword evidence="7" id="KW-0479">Metal-binding</keyword>
<evidence type="ECO:0000256" key="9">
    <source>
        <dbReference type="ARBA" id="ARBA00022909"/>
    </source>
</evidence>
<comment type="catalytic activity">
    <reaction evidence="1">
        <text>(7,8-dihydropterin-6-yl)methyl diphosphate + 4-aminobenzoate = 7,8-dihydropteroate + diphosphate</text>
        <dbReference type="Rhea" id="RHEA:19949"/>
        <dbReference type="ChEBI" id="CHEBI:17836"/>
        <dbReference type="ChEBI" id="CHEBI:17839"/>
        <dbReference type="ChEBI" id="CHEBI:33019"/>
        <dbReference type="ChEBI" id="CHEBI:72950"/>
        <dbReference type="EC" id="2.5.1.15"/>
    </reaction>
</comment>
<dbReference type="InterPro" id="IPR045031">
    <property type="entry name" value="DHP_synth-like"/>
</dbReference>
<dbReference type="AlphaFoldDB" id="A0A7W3ZBU9"/>
<dbReference type="GO" id="GO:0005829">
    <property type="term" value="C:cytosol"/>
    <property type="evidence" value="ECO:0007669"/>
    <property type="project" value="TreeGrafter"/>
</dbReference>
<keyword evidence="6 11" id="KW-0808">Transferase</keyword>
<dbReference type="InterPro" id="IPR011005">
    <property type="entry name" value="Dihydropteroate_synth-like_sf"/>
</dbReference>
<dbReference type="Proteomes" id="UP000526734">
    <property type="component" value="Unassembled WGS sequence"/>
</dbReference>
<dbReference type="Pfam" id="PF00809">
    <property type="entry name" value="Pterin_bind"/>
    <property type="match status" value="1"/>
</dbReference>
<keyword evidence="9" id="KW-0289">Folate biosynthesis</keyword>
<dbReference type="SUPFAM" id="SSF51717">
    <property type="entry name" value="Dihydropteroate synthetase-like"/>
    <property type="match status" value="1"/>
</dbReference>
<organism evidence="11 12">
    <name type="scientific">Amycolatopsis dendrobii</name>
    <dbReference type="NCBI Taxonomy" id="2760662"/>
    <lineage>
        <taxon>Bacteria</taxon>
        <taxon>Bacillati</taxon>
        <taxon>Actinomycetota</taxon>
        <taxon>Actinomycetes</taxon>
        <taxon>Pseudonocardiales</taxon>
        <taxon>Pseudonocardiaceae</taxon>
        <taxon>Amycolatopsis</taxon>
    </lineage>
</organism>
<dbReference type="EC" id="2.5.1.15" evidence="5"/>
<dbReference type="EMBL" id="JACGZW010000007">
    <property type="protein sequence ID" value="MBB1155655.1"/>
    <property type="molecule type" value="Genomic_DNA"/>
</dbReference>
<name>A0A7W3ZBU9_9PSEU</name>
<dbReference type="InterPro" id="IPR000489">
    <property type="entry name" value="Pterin-binding_dom"/>
</dbReference>
<sequence>MVEPLAFSEESWHRPRLVGIVNVSADSFSDGGRFLAPANALAHARRLLAAGADVVELGPAASHPGSEPVTADEEVRRLDLVLDRLVAEGIPVSVDSFQPRTHRFAAARGAAFLNDIQGFPDPARYAELADTGCRLVVMHSVQRRGPATKVRTDPQTVLTALERFFDQRLAALQAAGIDRERLIIDPGLGYFLGATPEPSLAVLAALRAIRTRFGVPIMVSPSRKSFLRAITGRELAEIGPASLAAELYAASHSVDFIRTHDVAALRDALTVLTALNQYAGASR</sequence>
<evidence type="ECO:0000256" key="6">
    <source>
        <dbReference type="ARBA" id="ARBA00022679"/>
    </source>
</evidence>
<dbReference type="PANTHER" id="PTHR20941">
    <property type="entry name" value="FOLATE SYNTHESIS PROTEINS"/>
    <property type="match status" value="1"/>
</dbReference>
<dbReference type="GO" id="GO:0004156">
    <property type="term" value="F:dihydropteroate synthase activity"/>
    <property type="evidence" value="ECO:0007669"/>
    <property type="project" value="UniProtKB-EC"/>
</dbReference>
<dbReference type="GO" id="GO:0046656">
    <property type="term" value="P:folic acid biosynthetic process"/>
    <property type="evidence" value="ECO:0007669"/>
    <property type="project" value="UniProtKB-KW"/>
</dbReference>
<keyword evidence="8" id="KW-0460">Magnesium</keyword>
<dbReference type="NCBIfam" id="TIGR01496">
    <property type="entry name" value="DHPS"/>
    <property type="match status" value="1"/>
</dbReference>
<proteinExistence type="inferred from homology"/>
<dbReference type="InterPro" id="IPR006390">
    <property type="entry name" value="DHP_synth_dom"/>
</dbReference>
<evidence type="ECO:0000256" key="5">
    <source>
        <dbReference type="ARBA" id="ARBA00012458"/>
    </source>
</evidence>